<dbReference type="Gene3D" id="3.40.30.10">
    <property type="entry name" value="Glutaredoxin"/>
    <property type="match status" value="1"/>
</dbReference>
<protein>
    <submittedName>
        <fullName evidence="2">Glutathione S-transferase</fullName>
    </submittedName>
</protein>
<dbReference type="Gene3D" id="1.20.1050.10">
    <property type="match status" value="1"/>
</dbReference>
<dbReference type="SUPFAM" id="SSF47616">
    <property type="entry name" value="GST C-terminal domain-like"/>
    <property type="match status" value="1"/>
</dbReference>
<keyword evidence="2" id="KW-0808">Transferase</keyword>
<sequence>MKLYSAPGFSSLADHIAMLEAGIQFDLVKVDLDTKQIEGGGRYMEINPTGYVPALMFDDGEVLTENVAILAWIADRAPELAPRGHLGRVRLLEMLSFIATEIHKRFPTYLSLPEEVREPTGQQIVHWFGFVAGRLERGYLFGETFTVADAYLFQLAWGAAQLGFALPEPLGEYIARIEQRPAVQAALHREGLA</sequence>
<dbReference type="AlphaFoldDB" id="A0A154IER9"/>
<dbReference type="EMBL" id="LVYU01000108">
    <property type="protein sequence ID" value="KZA99022.1"/>
    <property type="molecule type" value="Genomic_DNA"/>
</dbReference>
<dbReference type="SFLD" id="SFLDS00019">
    <property type="entry name" value="Glutathione_Transferase_(cytos"/>
    <property type="match status" value="1"/>
</dbReference>
<dbReference type="InterPro" id="IPR036282">
    <property type="entry name" value="Glutathione-S-Trfase_C_sf"/>
</dbReference>
<proteinExistence type="predicted"/>
<evidence type="ECO:0000259" key="1">
    <source>
        <dbReference type="PROSITE" id="PS50404"/>
    </source>
</evidence>
<dbReference type="InterPro" id="IPR004045">
    <property type="entry name" value="Glutathione_S-Trfase_N"/>
</dbReference>
<dbReference type="Pfam" id="PF00043">
    <property type="entry name" value="GST_C"/>
    <property type="match status" value="1"/>
</dbReference>
<dbReference type="PANTHER" id="PTHR44051">
    <property type="entry name" value="GLUTATHIONE S-TRANSFERASE-RELATED"/>
    <property type="match status" value="1"/>
</dbReference>
<dbReference type="InterPro" id="IPR004046">
    <property type="entry name" value="GST_C"/>
</dbReference>
<evidence type="ECO:0000313" key="2">
    <source>
        <dbReference type="EMBL" id="KZA99022.1"/>
    </source>
</evidence>
<feature type="domain" description="GST N-terminal" evidence="1">
    <location>
        <begin position="1"/>
        <end position="81"/>
    </location>
</feature>
<name>A0A154IER9_RHILE</name>
<comment type="caution">
    <text evidence="2">The sequence shown here is derived from an EMBL/GenBank/DDBJ whole genome shotgun (WGS) entry which is preliminary data.</text>
</comment>
<dbReference type="PROSITE" id="PS50404">
    <property type="entry name" value="GST_NTER"/>
    <property type="match status" value="1"/>
</dbReference>
<dbReference type="Pfam" id="PF13409">
    <property type="entry name" value="GST_N_2"/>
    <property type="match status" value="1"/>
</dbReference>
<dbReference type="InterPro" id="IPR040079">
    <property type="entry name" value="Glutathione_S-Trfase"/>
</dbReference>
<reference evidence="2" key="1">
    <citation type="submission" date="2016-03" db="EMBL/GenBank/DDBJ databases">
        <title>Microsymbionts genomes from the relict species Vavilovia formosa.</title>
        <authorList>
            <person name="Chirak E."/>
            <person name="Kimeklis A."/>
            <person name="Kopat V."/>
            <person name="Andronov E."/>
        </authorList>
    </citation>
    <scope>NUCLEOTIDE SEQUENCE [LARGE SCALE GENOMIC DNA]</scope>
    <source>
        <strain evidence="2">Vaf12</strain>
    </source>
</reference>
<gene>
    <name evidence="2" type="ORF">A4A59_24620</name>
</gene>
<accession>A0A154IER9</accession>
<dbReference type="InterPro" id="IPR036249">
    <property type="entry name" value="Thioredoxin-like_sf"/>
</dbReference>
<organism evidence="2">
    <name type="scientific">Rhizobium leguminosarum</name>
    <dbReference type="NCBI Taxonomy" id="384"/>
    <lineage>
        <taxon>Bacteria</taxon>
        <taxon>Pseudomonadati</taxon>
        <taxon>Pseudomonadota</taxon>
        <taxon>Alphaproteobacteria</taxon>
        <taxon>Hyphomicrobiales</taxon>
        <taxon>Rhizobiaceae</taxon>
        <taxon>Rhizobium/Agrobacterium group</taxon>
        <taxon>Rhizobium</taxon>
    </lineage>
</organism>
<dbReference type="SUPFAM" id="SSF52833">
    <property type="entry name" value="Thioredoxin-like"/>
    <property type="match status" value="1"/>
</dbReference>
<dbReference type="RefSeq" id="WP_062943327.1">
    <property type="nucleotide sequence ID" value="NZ_CP171844.1"/>
</dbReference>
<dbReference type="PANTHER" id="PTHR44051:SF8">
    <property type="entry name" value="GLUTATHIONE S-TRANSFERASE GSTA"/>
    <property type="match status" value="1"/>
</dbReference>
<dbReference type="CDD" id="cd03057">
    <property type="entry name" value="GST_N_Beta"/>
    <property type="match status" value="1"/>
</dbReference>
<dbReference type="GO" id="GO:0016740">
    <property type="term" value="F:transferase activity"/>
    <property type="evidence" value="ECO:0007669"/>
    <property type="project" value="UniProtKB-KW"/>
</dbReference>